<evidence type="ECO:0000313" key="2">
    <source>
        <dbReference type="EMBL" id="SPM27181.1"/>
    </source>
</evidence>
<dbReference type="Proteomes" id="UP000241595">
    <property type="component" value="Unassembled WGS sequence"/>
</dbReference>
<keyword evidence="3" id="KW-1185">Reference proteome</keyword>
<evidence type="ECO:0000256" key="1">
    <source>
        <dbReference type="SAM" id="MobiDB-lite"/>
    </source>
</evidence>
<feature type="compositionally biased region" description="Basic residues" evidence="1">
    <location>
        <begin position="120"/>
        <end position="129"/>
    </location>
</feature>
<feature type="compositionally biased region" description="Low complexity" evidence="1">
    <location>
        <begin position="51"/>
        <end position="87"/>
    </location>
</feature>
<feature type="region of interest" description="Disordered" evidence="1">
    <location>
        <begin position="112"/>
        <end position="137"/>
    </location>
</feature>
<dbReference type="AlphaFoldDB" id="A0A2U3N6M6"/>
<feature type="region of interest" description="Disordered" evidence="1">
    <location>
        <begin position="23"/>
        <end position="87"/>
    </location>
</feature>
<proteinExistence type="predicted"/>
<dbReference type="EMBL" id="FTRV01000009">
    <property type="protein sequence ID" value="SPM27181.1"/>
    <property type="molecule type" value="Genomic_DNA"/>
</dbReference>
<reference evidence="2 3" key="1">
    <citation type="submission" date="2017-01" db="EMBL/GenBank/DDBJ databases">
        <authorList>
            <consortium name="Urmite Genomes"/>
        </authorList>
    </citation>
    <scope>NUCLEOTIDE SEQUENCE [LARGE SCALE GENOMIC DNA]</scope>
    <source>
        <strain evidence="2 3">AB308</strain>
    </source>
</reference>
<gene>
    <name evidence="2" type="ORF">MTAB308_656</name>
</gene>
<dbReference type="STRING" id="1841859.GCA_900157385_00652"/>
<organism evidence="2 3">
    <name type="scientific">Mycobacterium terramassiliense</name>
    <dbReference type="NCBI Taxonomy" id="1841859"/>
    <lineage>
        <taxon>Bacteria</taxon>
        <taxon>Bacillati</taxon>
        <taxon>Actinomycetota</taxon>
        <taxon>Actinomycetes</taxon>
        <taxon>Mycobacteriales</taxon>
        <taxon>Mycobacteriaceae</taxon>
        <taxon>Mycobacterium</taxon>
    </lineage>
</organism>
<protein>
    <submittedName>
        <fullName evidence="2">Mycobacterium terramassiliense ORFan</fullName>
    </submittedName>
</protein>
<evidence type="ECO:0000313" key="3">
    <source>
        <dbReference type="Proteomes" id="UP000241595"/>
    </source>
</evidence>
<name>A0A2U3N6M6_9MYCO</name>
<sequence length="255" mass="27474">MMPVSAPLKRAVTAPAVLTWPRRGRRPAFAAGRVGPRRPRGRRQPRPDGSAAWRGRAAAQAAPAPQRGVRSGASPARSSRMSAPGAASTVATFRSSWTTWCPCPRAAQTTSATRNGCARHVTRPRHKPRPSAAANAASDLVDGRRVCTRRMCCSGREKFARRCMTLRCPAWMRDSKAPCDGDVCAGQRVADAGNTYSAAYAQLEPWGGTPDTATRATAGLSVNLSNGSCANFWRTQTRTISSRAEHQKFARRSRS</sequence>
<accession>A0A2U3N6M6</accession>
<feature type="compositionally biased region" description="Basic residues" evidence="1">
    <location>
        <begin position="35"/>
        <end position="44"/>
    </location>
</feature>